<dbReference type="InterPro" id="IPR024445">
    <property type="entry name" value="Tnp_ISXO2-like"/>
</dbReference>
<dbReference type="AlphaFoldDB" id="A0A6G6Y3W1"/>
<dbReference type="Pfam" id="PF12760">
    <property type="entry name" value="Zn_ribbon_IS1595"/>
    <property type="match status" value="1"/>
</dbReference>
<keyword evidence="3" id="KW-1185">Reference proteome</keyword>
<protein>
    <submittedName>
        <fullName evidence="2">IS1595 family transposase</fullName>
    </submittedName>
</protein>
<dbReference type="NCBIfam" id="NF033547">
    <property type="entry name" value="transpos_IS1595"/>
    <property type="match status" value="1"/>
</dbReference>
<dbReference type="Proteomes" id="UP000501568">
    <property type="component" value="Chromosome"/>
</dbReference>
<sequence length="320" mass="35662">MAQHFLLSAKARTLSLKAVFKMGEDKAYETFCEMRWPENDGEAVCPKCGCTETYNITSRRRFKCVACYHQFSVTSGTIFASRKLSYTDLLAAIVIFVNGAKGVSALQVSRDLDVQYKTAFVLAHKLREAMALEDAEQKLGGTVEVDGAYFGGYVKPANERADRKDRRLLANQSGKRQSVVVIRERDGDMLTFVGKHESDGVEAVAARVDTDAVIHADEASHWDVLHARNEVRRINHSEAYSLNGACTNMAESFFSRLRRAEIGTHHHIAGPYLNAYAGEMAWREDNRRVSNGAQAGMVLEAAMDAPVSRQWKGYWQRAAA</sequence>
<dbReference type="SMART" id="SM01126">
    <property type="entry name" value="DDE_Tnp_IS1595"/>
    <property type="match status" value="1"/>
</dbReference>
<feature type="domain" description="ISXO2-like transposase" evidence="1">
    <location>
        <begin position="138"/>
        <end position="285"/>
    </location>
</feature>
<proteinExistence type="predicted"/>
<name>A0A6G6Y3W1_9SPHN</name>
<evidence type="ECO:0000313" key="2">
    <source>
        <dbReference type="EMBL" id="QIG79590.1"/>
    </source>
</evidence>
<gene>
    <name evidence="2" type="ORF">G5C33_07165</name>
</gene>
<dbReference type="Pfam" id="PF12762">
    <property type="entry name" value="DDE_Tnp_IS1595"/>
    <property type="match status" value="1"/>
</dbReference>
<accession>A0A6G6Y3W1</accession>
<reference evidence="2 3" key="1">
    <citation type="submission" date="2020-02" db="EMBL/GenBank/DDBJ databases">
        <authorList>
            <person name="Zheng R.K."/>
            <person name="Sun C.M."/>
        </authorList>
    </citation>
    <scope>NUCLEOTIDE SEQUENCE [LARGE SCALE GENOMIC DNA]</scope>
    <source>
        <strain evidence="3">zrk23</strain>
    </source>
</reference>
<dbReference type="KEGG" id="spzr:G5C33_07165"/>
<evidence type="ECO:0000313" key="3">
    <source>
        <dbReference type="Proteomes" id="UP000501568"/>
    </source>
</evidence>
<dbReference type="EMBL" id="CP049109">
    <property type="protein sequence ID" value="QIG79590.1"/>
    <property type="molecule type" value="Genomic_DNA"/>
</dbReference>
<dbReference type="InterPro" id="IPR024442">
    <property type="entry name" value="Transposase_Zn_ribbon"/>
</dbReference>
<evidence type="ECO:0000259" key="1">
    <source>
        <dbReference type="SMART" id="SM01126"/>
    </source>
</evidence>
<organism evidence="2 3">
    <name type="scientific">Stakelama tenebrarum</name>
    <dbReference type="NCBI Taxonomy" id="2711215"/>
    <lineage>
        <taxon>Bacteria</taxon>
        <taxon>Pseudomonadati</taxon>
        <taxon>Pseudomonadota</taxon>
        <taxon>Alphaproteobacteria</taxon>
        <taxon>Sphingomonadales</taxon>
        <taxon>Sphingomonadaceae</taxon>
        <taxon>Stakelama</taxon>
    </lineage>
</organism>
<dbReference type="RefSeq" id="WP_165326590.1">
    <property type="nucleotide sequence ID" value="NZ_CP049109.1"/>
</dbReference>